<keyword evidence="8 9" id="KW-0051">Antiviral defense</keyword>
<keyword evidence="3 9" id="KW-0540">Nuclease</keyword>
<protein>
    <recommendedName>
        <fullName evidence="9">CRISPR-associated endoribonuclease Cas2</fullName>
        <ecNumber evidence="9">3.1.-.-</ecNumber>
    </recommendedName>
</protein>
<dbReference type="KEGG" id="ruj:E5Z56_09950"/>
<dbReference type="SUPFAM" id="SSF143430">
    <property type="entry name" value="TTP0101/SSO1404-like"/>
    <property type="match status" value="1"/>
</dbReference>
<dbReference type="EC" id="3.1.-.-" evidence="9"/>
<dbReference type="InterPro" id="IPR019199">
    <property type="entry name" value="Virulence_VapD/CRISPR_Cas2"/>
</dbReference>
<keyword evidence="11" id="KW-1185">Reference proteome</keyword>
<comment type="cofactor">
    <cofactor evidence="1 9">
        <name>Mg(2+)</name>
        <dbReference type="ChEBI" id="CHEBI:18420"/>
    </cofactor>
</comment>
<dbReference type="GO" id="GO:0051607">
    <property type="term" value="P:defense response to virus"/>
    <property type="evidence" value="ECO:0007669"/>
    <property type="project" value="UniProtKB-UniRule"/>
</dbReference>
<name>A0A4P8XWX0_9FIRM</name>
<evidence type="ECO:0000256" key="7">
    <source>
        <dbReference type="ARBA" id="ARBA00022842"/>
    </source>
</evidence>
<dbReference type="CDD" id="cd09725">
    <property type="entry name" value="Cas2_I_II_III"/>
    <property type="match status" value="1"/>
</dbReference>
<keyword evidence="4 9" id="KW-0479">Metal-binding</keyword>
<evidence type="ECO:0000256" key="3">
    <source>
        <dbReference type="ARBA" id="ARBA00022722"/>
    </source>
</evidence>
<evidence type="ECO:0000256" key="8">
    <source>
        <dbReference type="ARBA" id="ARBA00023118"/>
    </source>
</evidence>
<dbReference type="InterPro" id="IPR021127">
    <property type="entry name" value="CRISPR_associated_Cas2"/>
</dbReference>
<dbReference type="HAMAP" id="MF_01471">
    <property type="entry name" value="Cas2"/>
    <property type="match status" value="1"/>
</dbReference>
<organism evidence="10 11">
    <name type="scientific">Ruminococcus bovis</name>
    <dbReference type="NCBI Taxonomy" id="2564099"/>
    <lineage>
        <taxon>Bacteria</taxon>
        <taxon>Bacillati</taxon>
        <taxon>Bacillota</taxon>
        <taxon>Clostridia</taxon>
        <taxon>Eubacteriales</taxon>
        <taxon>Oscillospiraceae</taxon>
        <taxon>Ruminococcus</taxon>
    </lineage>
</organism>
<dbReference type="GO" id="GO:0016787">
    <property type="term" value="F:hydrolase activity"/>
    <property type="evidence" value="ECO:0007669"/>
    <property type="project" value="UniProtKB-KW"/>
</dbReference>
<reference evidence="10 11" key="1">
    <citation type="submission" date="2019-04" db="EMBL/GenBank/DDBJ databases">
        <authorList>
            <person name="Embree M."/>
            <person name="Gaffney J.R."/>
        </authorList>
    </citation>
    <scope>NUCLEOTIDE SEQUENCE [LARGE SCALE GENOMIC DNA]</scope>
    <source>
        <strain evidence="10 11">JE7A12</strain>
    </source>
</reference>
<accession>A0A4P8XWX0</accession>
<comment type="subunit">
    <text evidence="9">Homodimer, forms a heterotetramer with a Cas1 homodimer.</text>
</comment>
<evidence type="ECO:0000313" key="11">
    <source>
        <dbReference type="Proteomes" id="UP000301475"/>
    </source>
</evidence>
<evidence type="ECO:0000256" key="4">
    <source>
        <dbReference type="ARBA" id="ARBA00022723"/>
    </source>
</evidence>
<dbReference type="PANTHER" id="PTHR34405:SF3">
    <property type="entry name" value="CRISPR-ASSOCIATED ENDORIBONUCLEASE CAS2 3"/>
    <property type="match status" value="1"/>
</dbReference>
<dbReference type="GO" id="GO:0046872">
    <property type="term" value="F:metal ion binding"/>
    <property type="evidence" value="ECO:0007669"/>
    <property type="project" value="UniProtKB-UniRule"/>
</dbReference>
<dbReference type="GO" id="GO:0043571">
    <property type="term" value="P:maintenance of CRISPR repeat elements"/>
    <property type="evidence" value="ECO:0007669"/>
    <property type="project" value="UniProtKB-UniRule"/>
</dbReference>
<evidence type="ECO:0000256" key="2">
    <source>
        <dbReference type="ARBA" id="ARBA00009959"/>
    </source>
</evidence>
<dbReference type="PANTHER" id="PTHR34405">
    <property type="entry name" value="CRISPR-ASSOCIATED ENDORIBONUCLEASE CAS2"/>
    <property type="match status" value="1"/>
</dbReference>
<keyword evidence="5 9" id="KW-0255">Endonuclease</keyword>
<evidence type="ECO:0000256" key="9">
    <source>
        <dbReference type="HAMAP-Rule" id="MF_01471"/>
    </source>
</evidence>
<evidence type="ECO:0000256" key="5">
    <source>
        <dbReference type="ARBA" id="ARBA00022759"/>
    </source>
</evidence>
<feature type="binding site" evidence="9">
    <location>
        <position position="7"/>
    </location>
    <ligand>
        <name>Mg(2+)</name>
        <dbReference type="ChEBI" id="CHEBI:18420"/>
        <note>catalytic</note>
    </ligand>
</feature>
<dbReference type="GO" id="GO:0004521">
    <property type="term" value="F:RNA endonuclease activity"/>
    <property type="evidence" value="ECO:0007669"/>
    <property type="project" value="InterPro"/>
</dbReference>
<dbReference type="NCBIfam" id="TIGR01573">
    <property type="entry name" value="cas2"/>
    <property type="match status" value="1"/>
</dbReference>
<evidence type="ECO:0000256" key="1">
    <source>
        <dbReference type="ARBA" id="ARBA00001946"/>
    </source>
</evidence>
<dbReference type="Proteomes" id="UP000301475">
    <property type="component" value="Chromosome"/>
</dbReference>
<comment type="similarity">
    <text evidence="2 9">Belongs to the CRISPR-associated endoribonuclease Cas2 protein family.</text>
</comment>
<dbReference type="AlphaFoldDB" id="A0A4P8XWX0"/>
<sequence length="91" mass="10758">MIIISYDISDDRKRSKFSKYIKRFGHMLQYSVYEIDNSERILNNIIADINNKFLKMFDQSDSVYIFQLSSSCKVQKFGYAKNEDEPLLVVT</sequence>
<dbReference type="OrthoDB" id="9798176at2"/>
<dbReference type="Gene3D" id="3.30.70.240">
    <property type="match status" value="1"/>
</dbReference>
<dbReference type="RefSeq" id="WP_138157650.1">
    <property type="nucleotide sequence ID" value="NZ_CP039381.1"/>
</dbReference>
<comment type="function">
    <text evidence="9">CRISPR (clustered regularly interspaced short palindromic repeat), is an adaptive immune system that provides protection against mobile genetic elements (viruses, transposable elements and conjugative plasmids). CRISPR clusters contain sequences complementary to antecedent mobile elements and target invading nucleic acids. CRISPR clusters are transcribed and processed into CRISPR RNA (crRNA). Functions as a ssRNA-specific endoribonuclease. Involved in the integration of spacer DNA into the CRISPR cassette.</text>
</comment>
<dbReference type="EMBL" id="CP039381">
    <property type="protein sequence ID" value="QCT07656.1"/>
    <property type="molecule type" value="Genomic_DNA"/>
</dbReference>
<proteinExistence type="inferred from homology"/>
<keyword evidence="7 9" id="KW-0460">Magnesium</keyword>
<dbReference type="Pfam" id="PF09827">
    <property type="entry name" value="CRISPR_Cas2"/>
    <property type="match status" value="1"/>
</dbReference>
<evidence type="ECO:0000313" key="10">
    <source>
        <dbReference type="EMBL" id="QCT07656.1"/>
    </source>
</evidence>
<gene>
    <name evidence="9 10" type="primary">cas2</name>
    <name evidence="10" type="ORF">E5Z56_09950</name>
</gene>
<evidence type="ECO:0000256" key="6">
    <source>
        <dbReference type="ARBA" id="ARBA00022801"/>
    </source>
</evidence>
<keyword evidence="6 9" id="KW-0378">Hydrolase</keyword>